<feature type="domain" description="DUF306" evidence="2">
    <location>
        <begin position="164"/>
        <end position="268"/>
    </location>
</feature>
<dbReference type="InterPro" id="IPR053147">
    <property type="entry name" value="Hsp_HslJ-like"/>
</dbReference>
<dbReference type="AlphaFoldDB" id="A0A315Z710"/>
<evidence type="ECO:0000313" key="4">
    <source>
        <dbReference type="Proteomes" id="UP000245535"/>
    </source>
</evidence>
<dbReference type="InterPro" id="IPR038670">
    <property type="entry name" value="HslJ-like_sf"/>
</dbReference>
<accession>A0A315Z710</accession>
<feature type="region of interest" description="Disordered" evidence="1">
    <location>
        <begin position="23"/>
        <end position="46"/>
    </location>
</feature>
<keyword evidence="4" id="KW-1185">Reference proteome</keyword>
<comment type="caution">
    <text evidence="3">The sequence shown here is derived from an EMBL/GenBank/DDBJ whole genome shotgun (WGS) entry which is preliminary data.</text>
</comment>
<gene>
    <name evidence="3" type="ORF">BC781_105265</name>
</gene>
<evidence type="ECO:0000256" key="1">
    <source>
        <dbReference type="SAM" id="MobiDB-lite"/>
    </source>
</evidence>
<sequence>MRLLKYLSSILLVGLITYSCSPQKSNETTEEKQSNDITSKTSNPEDWKDEFDDGFHFIGIGENHEWTIKVIFDKNVTFNHPKKNITVSHPFPDEFHNGENMVIVKHISEDSTGYKLVIKKGECHLTDEKNMPFKHHVEVDVRREEGVETFMGCGLFINDIKLNDIWALVEMNGEKLKTENFPDGMPRLEFNISDSRVNGNGGCNEIMGPMDAEGDRITFGMLVATRKACPNMDFEQKFLTALTKKTLKYVIGDGLLTLVGDDGSKLTFKKVD</sequence>
<name>A0A315Z710_SEDFL</name>
<dbReference type="Pfam" id="PF03724">
    <property type="entry name" value="META"/>
    <property type="match status" value="1"/>
</dbReference>
<protein>
    <submittedName>
        <fullName evidence="3">Heat shock protein HslJ</fullName>
    </submittedName>
</protein>
<keyword evidence="3" id="KW-0346">Stress response</keyword>
<dbReference type="PANTHER" id="PTHR35535">
    <property type="entry name" value="HEAT SHOCK PROTEIN HSLJ"/>
    <property type="match status" value="1"/>
</dbReference>
<reference evidence="3 4" key="1">
    <citation type="submission" date="2018-03" db="EMBL/GenBank/DDBJ databases">
        <title>Genomic Encyclopedia of Archaeal and Bacterial Type Strains, Phase II (KMG-II): from individual species to whole genera.</title>
        <authorList>
            <person name="Goeker M."/>
        </authorList>
    </citation>
    <scope>NUCLEOTIDE SEQUENCE [LARGE SCALE GENOMIC DNA]</scope>
    <source>
        <strain evidence="3 4">DSM 28229</strain>
    </source>
</reference>
<evidence type="ECO:0000313" key="3">
    <source>
        <dbReference type="EMBL" id="PWJ40197.1"/>
    </source>
</evidence>
<evidence type="ECO:0000259" key="2">
    <source>
        <dbReference type="Pfam" id="PF03724"/>
    </source>
</evidence>
<feature type="compositionally biased region" description="Polar residues" evidence="1">
    <location>
        <begin position="35"/>
        <end position="44"/>
    </location>
</feature>
<proteinExistence type="predicted"/>
<dbReference type="Gene3D" id="2.40.128.270">
    <property type="match status" value="1"/>
</dbReference>
<organism evidence="3 4">
    <name type="scientific">Sediminitomix flava</name>
    <dbReference type="NCBI Taxonomy" id="379075"/>
    <lineage>
        <taxon>Bacteria</taxon>
        <taxon>Pseudomonadati</taxon>
        <taxon>Bacteroidota</taxon>
        <taxon>Cytophagia</taxon>
        <taxon>Cytophagales</taxon>
        <taxon>Flammeovirgaceae</taxon>
        <taxon>Sediminitomix</taxon>
    </lineage>
</organism>
<dbReference type="InterPro" id="IPR005184">
    <property type="entry name" value="DUF306_Meta_HslJ"/>
</dbReference>
<dbReference type="PANTHER" id="PTHR35535:SF1">
    <property type="entry name" value="HEAT SHOCK PROTEIN HSLJ"/>
    <property type="match status" value="1"/>
</dbReference>
<dbReference type="OrthoDB" id="5348860at2"/>
<dbReference type="PROSITE" id="PS51257">
    <property type="entry name" value="PROKAR_LIPOPROTEIN"/>
    <property type="match status" value="1"/>
</dbReference>
<dbReference type="EMBL" id="QGDO01000005">
    <property type="protein sequence ID" value="PWJ40197.1"/>
    <property type="molecule type" value="Genomic_DNA"/>
</dbReference>
<dbReference type="Proteomes" id="UP000245535">
    <property type="component" value="Unassembled WGS sequence"/>
</dbReference>
<dbReference type="RefSeq" id="WP_109620710.1">
    <property type="nucleotide sequence ID" value="NZ_QGDO01000005.1"/>
</dbReference>